<evidence type="ECO:0000313" key="3">
    <source>
        <dbReference type="EMBL" id="EGZ14780.1"/>
    </source>
</evidence>
<evidence type="ECO:0000313" key="4">
    <source>
        <dbReference type="Proteomes" id="UP000002640"/>
    </source>
</evidence>
<sequence>MAITQDDMDSLARTLFIPVMLVLDSAMFQYLVMVYYSRREETRVRLLLLASFLGFATQETSLQLTFLAQISLIGRAVCTKVKVRGIYWFTCISEVLVALCWLDVVCTTLEVADVIQGDLFHLCGNVLESFSLLFVLAFRFYYLSLTNGFRSVLLERKLDISLYVIFVLHEFPFIVLEHKTGISWEFAQGIFNRIMIVACILQNLRQKALPSSGNSSSAKGKTYAIGSIPTRIASLKSQGSIIRNALVSKTGSFR</sequence>
<proteinExistence type="predicted"/>
<evidence type="ECO:0000313" key="2">
    <source>
        <dbReference type="EMBL" id="EGZ14732.1"/>
    </source>
</evidence>
<feature type="transmembrane region" description="Helical" evidence="1">
    <location>
        <begin position="86"/>
        <end position="107"/>
    </location>
</feature>
<dbReference type="AlphaFoldDB" id="G4ZNK3"/>
<keyword evidence="1" id="KW-0812">Transmembrane</keyword>
<feature type="transmembrane region" description="Helical" evidence="1">
    <location>
        <begin position="119"/>
        <end position="140"/>
    </location>
</feature>
<dbReference type="EMBL" id="JH159155">
    <property type="protein sequence ID" value="EGZ14780.1"/>
    <property type="molecule type" value="Genomic_DNA"/>
</dbReference>
<dbReference type="GeneID" id="20646591"/>
<keyword evidence="1" id="KW-1133">Transmembrane helix</keyword>
<reference evidence="2 4" key="1">
    <citation type="journal article" date="2006" name="Science">
        <title>Phytophthora genome sequences uncover evolutionary origins and mechanisms of pathogenesis.</title>
        <authorList>
            <person name="Tyler B.M."/>
            <person name="Tripathy S."/>
            <person name="Zhang X."/>
            <person name="Dehal P."/>
            <person name="Jiang R.H."/>
            <person name="Aerts A."/>
            <person name="Arredondo F.D."/>
            <person name="Baxter L."/>
            <person name="Bensasson D."/>
            <person name="Beynon J.L."/>
            <person name="Chapman J."/>
            <person name="Damasceno C.M."/>
            <person name="Dorrance A.E."/>
            <person name="Dou D."/>
            <person name="Dickerman A.W."/>
            <person name="Dubchak I.L."/>
            <person name="Garbelotto M."/>
            <person name="Gijzen M."/>
            <person name="Gordon S.G."/>
            <person name="Govers F."/>
            <person name="Grunwald N.J."/>
            <person name="Huang W."/>
            <person name="Ivors K.L."/>
            <person name="Jones R.W."/>
            <person name="Kamoun S."/>
            <person name="Krampis K."/>
            <person name="Lamour K.H."/>
            <person name="Lee M.K."/>
            <person name="McDonald W.H."/>
            <person name="Medina M."/>
            <person name="Meijer H.J."/>
            <person name="Nordberg E.K."/>
            <person name="Maclean D.J."/>
            <person name="Ospina-Giraldo M.D."/>
            <person name="Morris P.F."/>
            <person name="Phuntumart V."/>
            <person name="Putnam N.H."/>
            <person name="Rash S."/>
            <person name="Rose J.K."/>
            <person name="Sakihama Y."/>
            <person name="Salamov A.A."/>
            <person name="Savidor A."/>
            <person name="Scheuring C.F."/>
            <person name="Smith B.M."/>
            <person name="Sobral B.W."/>
            <person name="Terry A."/>
            <person name="Torto-Alalibo T.A."/>
            <person name="Win J."/>
            <person name="Xu Z."/>
            <person name="Zhang H."/>
            <person name="Grigoriev I.V."/>
            <person name="Rokhsar D.S."/>
            <person name="Boore J.L."/>
        </authorList>
    </citation>
    <scope>NUCLEOTIDE SEQUENCE [LARGE SCALE GENOMIC DNA]</scope>
    <source>
        <strain evidence="2 4">P6497</strain>
    </source>
</reference>
<keyword evidence="1" id="KW-0472">Membrane</keyword>
<feature type="transmembrane region" description="Helical" evidence="1">
    <location>
        <begin position="15"/>
        <end position="34"/>
    </location>
</feature>
<dbReference type="EMBL" id="JH159155">
    <property type="protein sequence ID" value="EGZ14732.1"/>
    <property type="molecule type" value="Genomic_DNA"/>
</dbReference>
<protein>
    <submittedName>
        <fullName evidence="2">Uncharacterized protein</fullName>
    </submittedName>
</protein>
<organism evidence="4">
    <name type="scientific">Phytophthora sojae (strain P6497)</name>
    <name type="common">Soybean stem and root rot agent</name>
    <name type="synonym">Phytophthora megasperma f. sp. glycines</name>
    <dbReference type="NCBI Taxonomy" id="1094619"/>
    <lineage>
        <taxon>Eukaryota</taxon>
        <taxon>Sar</taxon>
        <taxon>Stramenopiles</taxon>
        <taxon>Oomycota</taxon>
        <taxon>Peronosporomycetes</taxon>
        <taxon>Peronosporales</taxon>
        <taxon>Peronosporaceae</taxon>
        <taxon>Phytophthora</taxon>
    </lineage>
</organism>
<dbReference type="KEGG" id="psoj:PHYSODRAFT_333111"/>
<dbReference type="InParanoid" id="G4ZNK3"/>
<evidence type="ECO:0000256" key="1">
    <source>
        <dbReference type="SAM" id="Phobius"/>
    </source>
</evidence>
<keyword evidence="4" id="KW-1185">Reference proteome</keyword>
<gene>
    <name evidence="2" type="ORF">PHYSODRAFT_333067</name>
    <name evidence="3" type="ORF">PHYSODRAFT_333111</name>
</gene>
<name>G4ZNK3_PHYSP</name>
<dbReference type="RefSeq" id="XP_009528529.1">
    <property type="nucleotide sequence ID" value="XM_009530234.1"/>
</dbReference>
<accession>G4ZNK3</accession>
<reference evidence="2" key="2">
    <citation type="submission" date="2011-09" db="EMBL/GenBank/DDBJ databases">
        <authorList>
            <consortium name="US DOE Joint Genome Institute (JGI-PGF)"/>
            <person name="Aerts A."/>
            <person name="Grimwood J."/>
            <person name="Schmutz J."/>
            <person name="Lucas S."/>
            <person name="Hammon N."/>
            <person name="Glavina del Rio T."/>
            <person name="Dalin E."/>
            <person name="Tice H."/>
            <person name="Pitluck S."/>
            <person name="Dehal P."/>
            <person name="Chapman J."/>
            <person name="Putman N.H."/>
            <person name="Salamov A.A."/>
            <person name="Terry A."/>
            <person name="Rokhsar D.S."/>
            <person name="Boore J.L."/>
            <person name="Tripathy S."/>
            <person name="Tyler B.M."/>
            <person name="Grigoriev I.V."/>
        </authorList>
    </citation>
    <scope>NUCLEOTIDE SEQUENCE</scope>
    <source>
        <strain evidence="2">P6497</strain>
    </source>
</reference>
<dbReference type="Proteomes" id="UP000002640">
    <property type="component" value="Unassembled WGS sequence"/>
</dbReference>
<dbReference type="RefSeq" id="XP_009528481.1">
    <property type="nucleotide sequence ID" value="XM_009530186.1"/>
</dbReference>
<dbReference type="GeneID" id="20646606"/>
<dbReference type="KEGG" id="psoj:PHYSODRAFT_333067"/>